<dbReference type="AlphaFoldDB" id="A0A5B7E1R7"/>
<dbReference type="Proteomes" id="UP000324222">
    <property type="component" value="Unassembled WGS sequence"/>
</dbReference>
<reference evidence="1 2" key="1">
    <citation type="submission" date="2019-05" db="EMBL/GenBank/DDBJ databases">
        <title>Another draft genome of Portunus trituberculatus and its Hox gene families provides insights of decapod evolution.</title>
        <authorList>
            <person name="Jeong J.-H."/>
            <person name="Song I."/>
            <person name="Kim S."/>
            <person name="Choi T."/>
            <person name="Kim D."/>
            <person name="Ryu S."/>
            <person name="Kim W."/>
        </authorList>
    </citation>
    <scope>NUCLEOTIDE SEQUENCE [LARGE SCALE GENOMIC DNA]</scope>
    <source>
        <tissue evidence="1">Muscle</tissue>
    </source>
</reference>
<name>A0A5B7E1R7_PORTR</name>
<protein>
    <submittedName>
        <fullName evidence="1">Uncharacterized protein</fullName>
    </submittedName>
</protein>
<proteinExistence type="predicted"/>
<accession>A0A5B7E1R7</accession>
<keyword evidence="2" id="KW-1185">Reference proteome</keyword>
<organism evidence="1 2">
    <name type="scientific">Portunus trituberculatus</name>
    <name type="common">Swimming crab</name>
    <name type="synonym">Neptunus trituberculatus</name>
    <dbReference type="NCBI Taxonomy" id="210409"/>
    <lineage>
        <taxon>Eukaryota</taxon>
        <taxon>Metazoa</taxon>
        <taxon>Ecdysozoa</taxon>
        <taxon>Arthropoda</taxon>
        <taxon>Crustacea</taxon>
        <taxon>Multicrustacea</taxon>
        <taxon>Malacostraca</taxon>
        <taxon>Eumalacostraca</taxon>
        <taxon>Eucarida</taxon>
        <taxon>Decapoda</taxon>
        <taxon>Pleocyemata</taxon>
        <taxon>Brachyura</taxon>
        <taxon>Eubrachyura</taxon>
        <taxon>Portunoidea</taxon>
        <taxon>Portunidae</taxon>
        <taxon>Portuninae</taxon>
        <taxon>Portunus</taxon>
    </lineage>
</organism>
<evidence type="ECO:0000313" key="1">
    <source>
        <dbReference type="EMBL" id="MPC27365.1"/>
    </source>
</evidence>
<dbReference type="EMBL" id="VSRR010001733">
    <property type="protein sequence ID" value="MPC27365.1"/>
    <property type="molecule type" value="Genomic_DNA"/>
</dbReference>
<evidence type="ECO:0000313" key="2">
    <source>
        <dbReference type="Proteomes" id="UP000324222"/>
    </source>
</evidence>
<comment type="caution">
    <text evidence="1">The sequence shown here is derived from an EMBL/GenBank/DDBJ whole genome shotgun (WGS) entry which is preliminary data.</text>
</comment>
<sequence>MIDVFVSITYGTVLCPEIEKQEKKEHSF</sequence>
<gene>
    <name evidence="1" type="ORF">E2C01_020534</name>
</gene>